<feature type="non-terminal residue" evidence="1">
    <location>
        <position position="91"/>
    </location>
</feature>
<proteinExistence type="predicted"/>
<feature type="non-terminal residue" evidence="1">
    <location>
        <position position="1"/>
    </location>
</feature>
<evidence type="ECO:0000313" key="2">
    <source>
        <dbReference type="Proteomes" id="UP001432027"/>
    </source>
</evidence>
<keyword evidence="2" id="KW-1185">Reference proteome</keyword>
<dbReference type="EMBL" id="BTSX01000004">
    <property type="protein sequence ID" value="GMS96974.1"/>
    <property type="molecule type" value="Genomic_DNA"/>
</dbReference>
<protein>
    <submittedName>
        <fullName evidence="1">Uncharacterized protein</fullName>
    </submittedName>
</protein>
<gene>
    <name evidence="1" type="ORF">PENTCL1PPCAC_19149</name>
</gene>
<organism evidence="1 2">
    <name type="scientific">Pristionchus entomophagus</name>
    <dbReference type="NCBI Taxonomy" id="358040"/>
    <lineage>
        <taxon>Eukaryota</taxon>
        <taxon>Metazoa</taxon>
        <taxon>Ecdysozoa</taxon>
        <taxon>Nematoda</taxon>
        <taxon>Chromadorea</taxon>
        <taxon>Rhabditida</taxon>
        <taxon>Rhabditina</taxon>
        <taxon>Diplogasteromorpha</taxon>
        <taxon>Diplogasteroidea</taxon>
        <taxon>Neodiplogasteridae</taxon>
        <taxon>Pristionchus</taxon>
    </lineage>
</organism>
<reference evidence="1" key="1">
    <citation type="submission" date="2023-10" db="EMBL/GenBank/DDBJ databases">
        <title>Genome assembly of Pristionchus species.</title>
        <authorList>
            <person name="Yoshida K."/>
            <person name="Sommer R.J."/>
        </authorList>
    </citation>
    <scope>NUCLEOTIDE SEQUENCE</scope>
    <source>
        <strain evidence="1">RS0144</strain>
    </source>
</reference>
<sequence>DIQISHIFHPISLTSSYGISPSMKSICSPTKSRPEFLLSLGIVSVVSSGSSFRSTGSSLLFTGNDLVKVGIIDRASSELSMELAYAAASLL</sequence>
<comment type="caution">
    <text evidence="1">The sequence shown here is derived from an EMBL/GenBank/DDBJ whole genome shotgun (WGS) entry which is preliminary data.</text>
</comment>
<dbReference type="AlphaFoldDB" id="A0AAV5TRA7"/>
<evidence type="ECO:0000313" key="1">
    <source>
        <dbReference type="EMBL" id="GMS96974.1"/>
    </source>
</evidence>
<accession>A0AAV5TRA7</accession>
<name>A0AAV5TRA7_9BILA</name>
<dbReference type="Proteomes" id="UP001432027">
    <property type="component" value="Unassembled WGS sequence"/>
</dbReference>